<keyword evidence="2" id="KW-0229">DNA integration</keyword>
<dbReference type="PROSITE" id="PS51898">
    <property type="entry name" value="TYR_RECOMBINASE"/>
    <property type="match status" value="1"/>
</dbReference>
<evidence type="ECO:0000256" key="3">
    <source>
        <dbReference type="ARBA" id="ARBA00023125"/>
    </source>
</evidence>
<feature type="domain" description="Tyr recombinase" evidence="5">
    <location>
        <begin position="206"/>
        <end position="379"/>
    </location>
</feature>
<comment type="similarity">
    <text evidence="1">Belongs to the 'phage' integrase family.</text>
</comment>
<dbReference type="GO" id="GO:0006310">
    <property type="term" value="P:DNA recombination"/>
    <property type="evidence" value="ECO:0007669"/>
    <property type="project" value="UniProtKB-KW"/>
</dbReference>
<gene>
    <name evidence="6" type="primary">xerC_2</name>
    <name evidence="6" type="ORF">VSP9026_03256</name>
</gene>
<dbReference type="AlphaFoldDB" id="A0A1N6M7T5"/>
<dbReference type="GO" id="GO:0003677">
    <property type="term" value="F:DNA binding"/>
    <property type="evidence" value="ECO:0007669"/>
    <property type="project" value="UniProtKB-KW"/>
</dbReference>
<evidence type="ECO:0000256" key="1">
    <source>
        <dbReference type="ARBA" id="ARBA00008857"/>
    </source>
</evidence>
<dbReference type="InterPro" id="IPR050090">
    <property type="entry name" value="Tyrosine_recombinase_XerCD"/>
</dbReference>
<dbReference type="RefSeq" id="WP_074374013.1">
    <property type="nucleotide sequence ID" value="NZ_AP024907.1"/>
</dbReference>
<dbReference type="Proteomes" id="UP000184774">
    <property type="component" value="Unassembled WGS sequence"/>
</dbReference>
<dbReference type="PANTHER" id="PTHR30349">
    <property type="entry name" value="PHAGE INTEGRASE-RELATED"/>
    <property type="match status" value="1"/>
</dbReference>
<dbReference type="InterPro" id="IPR011010">
    <property type="entry name" value="DNA_brk_join_enz"/>
</dbReference>
<dbReference type="GO" id="GO:0015074">
    <property type="term" value="P:DNA integration"/>
    <property type="evidence" value="ECO:0007669"/>
    <property type="project" value="UniProtKB-KW"/>
</dbReference>
<dbReference type="Gene3D" id="1.10.443.10">
    <property type="entry name" value="Intergrase catalytic core"/>
    <property type="match status" value="1"/>
</dbReference>
<evidence type="ECO:0000313" key="7">
    <source>
        <dbReference type="Proteomes" id="UP000184774"/>
    </source>
</evidence>
<evidence type="ECO:0000256" key="2">
    <source>
        <dbReference type="ARBA" id="ARBA00022908"/>
    </source>
</evidence>
<dbReference type="InterPro" id="IPR025269">
    <property type="entry name" value="SAM-like_dom"/>
</dbReference>
<dbReference type="CDD" id="cd01185">
    <property type="entry name" value="INTN1_C_like"/>
    <property type="match status" value="1"/>
</dbReference>
<protein>
    <submittedName>
        <fullName evidence="6">Tyrosine recombinase XerC</fullName>
    </submittedName>
</protein>
<dbReference type="OrthoDB" id="5391994at2"/>
<evidence type="ECO:0000313" key="6">
    <source>
        <dbReference type="EMBL" id="SIO95511.1"/>
    </source>
</evidence>
<dbReference type="InterPro" id="IPR013762">
    <property type="entry name" value="Integrase-like_cat_sf"/>
</dbReference>
<dbReference type="InterPro" id="IPR002104">
    <property type="entry name" value="Integrase_catalytic"/>
</dbReference>
<keyword evidence="4" id="KW-0233">DNA recombination</keyword>
<dbReference type="Pfam" id="PF00589">
    <property type="entry name" value="Phage_integrase"/>
    <property type="match status" value="1"/>
</dbReference>
<reference evidence="6 7" key="1">
    <citation type="submission" date="2016-12" db="EMBL/GenBank/DDBJ databases">
        <authorList>
            <person name="Song W.-J."/>
            <person name="Kurnit D.M."/>
        </authorList>
    </citation>
    <scope>NUCLEOTIDE SEQUENCE [LARGE SCALE GENOMIC DNA]</scope>
    <source>
        <strain evidence="6 7">CECT 9026</strain>
    </source>
</reference>
<dbReference type="Gene3D" id="1.10.150.130">
    <property type="match status" value="1"/>
</dbReference>
<organism evidence="6 7">
    <name type="scientific">Vibrio spartinae</name>
    <dbReference type="NCBI Taxonomy" id="1918945"/>
    <lineage>
        <taxon>Bacteria</taxon>
        <taxon>Pseudomonadati</taxon>
        <taxon>Pseudomonadota</taxon>
        <taxon>Gammaproteobacteria</taxon>
        <taxon>Vibrionales</taxon>
        <taxon>Vibrionaceae</taxon>
        <taxon>Vibrio</taxon>
    </lineage>
</organism>
<keyword evidence="3" id="KW-0238">DNA-binding</keyword>
<name>A0A1N6M7T5_9VIBR</name>
<accession>A0A1N6M7T5</accession>
<dbReference type="Pfam" id="PF13102">
    <property type="entry name" value="Phage_int_SAM_5"/>
    <property type="match status" value="1"/>
</dbReference>
<proteinExistence type="inferred from homology"/>
<sequence length="394" mass="45563">MKISIEKRTLRTDGTRSLRLVYDYGYTTNTQGGHQNKRKRSYETLDLYVHDKPKTPTQRQHNKEHMLLAETIKSKRLVEWQSQKHGFEDRTKRSASFIDYFQRQIDIKEQTTSTSNHSIWLSARKHLLFYCGKHDLSFDELDKDWLDGFKYYLTNEAKTKSDTALSRNTQSSYFNKVRAAINEAHREGIIRDNPLAQVTSIKAKTTKRVYLTLDEVNALAHTECRYPVLKRAFLFSCATGMRWCDIHRLTWSEIETFNNHKRIIFDQVKLSHGDAKSLQYLDIPKSAESLLGSPKASHERVFKGLKYSSYINVELLRWALAAGISKHVTFHAGRHTFAVIQLSRGINIYAVSKLLGHSELKTTEIYADIIEQRRMEAMLTFPDIFASSGKDSAA</sequence>
<evidence type="ECO:0000256" key="4">
    <source>
        <dbReference type="ARBA" id="ARBA00023172"/>
    </source>
</evidence>
<dbReference type="SUPFAM" id="SSF56349">
    <property type="entry name" value="DNA breaking-rejoining enzymes"/>
    <property type="match status" value="1"/>
</dbReference>
<dbReference type="EMBL" id="FSSB01000019">
    <property type="protein sequence ID" value="SIO95511.1"/>
    <property type="molecule type" value="Genomic_DNA"/>
</dbReference>
<evidence type="ECO:0000259" key="5">
    <source>
        <dbReference type="PROSITE" id="PS51898"/>
    </source>
</evidence>
<dbReference type="PANTHER" id="PTHR30349:SF64">
    <property type="entry name" value="PROPHAGE INTEGRASE INTD-RELATED"/>
    <property type="match status" value="1"/>
</dbReference>
<dbReference type="InterPro" id="IPR010998">
    <property type="entry name" value="Integrase_recombinase_N"/>
</dbReference>